<evidence type="ECO:0008006" key="4">
    <source>
        <dbReference type="Google" id="ProtNLM"/>
    </source>
</evidence>
<dbReference type="Pfam" id="PF11276">
    <property type="entry name" value="DUF3078"/>
    <property type="match status" value="1"/>
</dbReference>
<reference evidence="2" key="1">
    <citation type="journal article" date="2014" name="Int. J. Syst. Evol. Microbiol.">
        <title>Complete genome sequence of Corynebacterium casei LMG S-19264T (=DSM 44701T), isolated from a smear-ripened cheese.</title>
        <authorList>
            <consortium name="US DOE Joint Genome Institute (JGI-PGF)"/>
            <person name="Walter F."/>
            <person name="Albersmeier A."/>
            <person name="Kalinowski J."/>
            <person name="Ruckert C."/>
        </authorList>
    </citation>
    <scope>NUCLEOTIDE SEQUENCE</scope>
    <source>
        <strain evidence="2">CGMCC 1.12924</strain>
    </source>
</reference>
<accession>A0A8J2V873</accession>
<feature type="signal peptide" evidence="1">
    <location>
        <begin position="1"/>
        <end position="28"/>
    </location>
</feature>
<protein>
    <recommendedName>
        <fullName evidence="4">DUF3078 domain-containing protein</fullName>
    </recommendedName>
</protein>
<name>A0A8J2V873_9FLAO</name>
<feature type="chain" id="PRO_5035214489" description="DUF3078 domain-containing protein" evidence="1">
    <location>
        <begin position="29"/>
        <end position="311"/>
    </location>
</feature>
<reference evidence="2" key="2">
    <citation type="submission" date="2020-09" db="EMBL/GenBank/DDBJ databases">
        <authorList>
            <person name="Sun Q."/>
            <person name="Zhou Y."/>
        </authorList>
    </citation>
    <scope>NUCLEOTIDE SEQUENCE</scope>
    <source>
        <strain evidence="2">CGMCC 1.12924</strain>
    </source>
</reference>
<comment type="caution">
    <text evidence="2">The sequence shown here is derived from an EMBL/GenBank/DDBJ whole genome shotgun (WGS) entry which is preliminary data.</text>
</comment>
<evidence type="ECO:0000313" key="2">
    <source>
        <dbReference type="EMBL" id="GGD81481.1"/>
    </source>
</evidence>
<organism evidence="2 3">
    <name type="scientific">Planktosalinus lacus</name>
    <dbReference type="NCBI Taxonomy" id="1526573"/>
    <lineage>
        <taxon>Bacteria</taxon>
        <taxon>Pseudomonadati</taxon>
        <taxon>Bacteroidota</taxon>
        <taxon>Flavobacteriia</taxon>
        <taxon>Flavobacteriales</taxon>
        <taxon>Flavobacteriaceae</taxon>
        <taxon>Planktosalinus</taxon>
    </lineage>
</organism>
<dbReference type="AlphaFoldDB" id="A0A8J2V873"/>
<dbReference type="EMBL" id="BMGK01000001">
    <property type="protein sequence ID" value="GGD81481.1"/>
    <property type="molecule type" value="Genomic_DNA"/>
</dbReference>
<dbReference type="Proteomes" id="UP000652231">
    <property type="component" value="Unassembled WGS sequence"/>
</dbReference>
<keyword evidence="1" id="KW-0732">Signal</keyword>
<sequence length="311" mass="35468">MYFCNKTQNMKRIFISLFAALTAISSFSQEEEDKPKDGWTKSGNFSLLFNQAAFNAEWTGGGTSNIAGNISLTYDVNYRKGKLTWDNRFMGDYGLTKIKGDDFERKTNDRLEINSVLGYQINETNWAYSFFTNFRTQFAKGYDFDDSTNPVTRIETTRFMSPGYLQFGPGMLWKKSDNLKVNIAPATSRMIFVNSRYTDVGNDPAAIEAFNLSPYFGVEANETMRFEFGASVSGYAKFDLVENVTMENILNLYSNYLEDPQNVDIDYIMNMVLKVNDYLSANVIFQAIYDDNAVKGFQIREVLGIGLNYKL</sequence>
<dbReference type="InterPro" id="IPR021428">
    <property type="entry name" value="DUF3078"/>
</dbReference>
<gene>
    <name evidence="2" type="ORF">GCM10011312_02310</name>
</gene>
<evidence type="ECO:0000313" key="3">
    <source>
        <dbReference type="Proteomes" id="UP000652231"/>
    </source>
</evidence>
<evidence type="ECO:0000256" key="1">
    <source>
        <dbReference type="SAM" id="SignalP"/>
    </source>
</evidence>
<keyword evidence="3" id="KW-1185">Reference proteome</keyword>
<proteinExistence type="predicted"/>